<evidence type="ECO:0000313" key="6">
    <source>
        <dbReference type="EMBL" id="WXB11328.1"/>
    </source>
</evidence>
<evidence type="ECO:0000256" key="5">
    <source>
        <dbReference type="SAM" id="Phobius"/>
    </source>
</evidence>
<proteinExistence type="predicted"/>
<dbReference type="PANTHER" id="PTHR33452">
    <property type="entry name" value="OXIDOREDUCTASE CATD-RELATED"/>
    <property type="match status" value="1"/>
</dbReference>
<dbReference type="InterPro" id="IPR051907">
    <property type="entry name" value="DoxX-like_oxidoreductase"/>
</dbReference>
<dbReference type="PANTHER" id="PTHR33452:SF1">
    <property type="entry name" value="INNER MEMBRANE PROTEIN YPHA-RELATED"/>
    <property type="match status" value="1"/>
</dbReference>
<name>A0ABZ2LK51_9BACT</name>
<dbReference type="InterPro" id="IPR002995">
    <property type="entry name" value="Surf4"/>
</dbReference>
<feature type="transmembrane region" description="Helical" evidence="5">
    <location>
        <begin position="30"/>
        <end position="51"/>
    </location>
</feature>
<protein>
    <submittedName>
        <fullName evidence="6">DoxX family protein</fullName>
    </submittedName>
</protein>
<feature type="transmembrane region" description="Helical" evidence="5">
    <location>
        <begin position="133"/>
        <end position="151"/>
    </location>
</feature>
<evidence type="ECO:0000256" key="4">
    <source>
        <dbReference type="ARBA" id="ARBA00023136"/>
    </source>
</evidence>
<evidence type="ECO:0000256" key="2">
    <source>
        <dbReference type="ARBA" id="ARBA00022692"/>
    </source>
</evidence>
<dbReference type="RefSeq" id="WP_394820945.1">
    <property type="nucleotide sequence ID" value="NZ_CP089984.1"/>
</dbReference>
<keyword evidence="4 5" id="KW-0472">Membrane</keyword>
<accession>A0ABZ2LK51</accession>
<dbReference type="Pfam" id="PF02077">
    <property type="entry name" value="SURF4"/>
    <property type="match status" value="1"/>
</dbReference>
<gene>
    <name evidence="6" type="ORF">LZC94_26085</name>
</gene>
<evidence type="ECO:0000256" key="1">
    <source>
        <dbReference type="ARBA" id="ARBA00004141"/>
    </source>
</evidence>
<keyword evidence="7" id="KW-1185">Reference proteome</keyword>
<sequence>MSPHVLASEIDESGNRHPAARASSEGAQRYLVPLGRVLFSLIFLMAGPGHFSAQSIGYAAAAGVPLASVAVPLSGIIAAAGGLSIALGYKAKWGAWLIVLFLVPVTFMLHNFWAQPDPMQAQIHMAMFMKNLGLLGTALLIAHFGSGPFSLDARKR</sequence>
<evidence type="ECO:0000313" key="7">
    <source>
        <dbReference type="Proteomes" id="UP001370348"/>
    </source>
</evidence>
<evidence type="ECO:0000256" key="3">
    <source>
        <dbReference type="ARBA" id="ARBA00022989"/>
    </source>
</evidence>
<feature type="transmembrane region" description="Helical" evidence="5">
    <location>
        <begin position="93"/>
        <end position="113"/>
    </location>
</feature>
<feature type="transmembrane region" description="Helical" evidence="5">
    <location>
        <begin position="57"/>
        <end position="81"/>
    </location>
</feature>
<keyword evidence="2 5" id="KW-0812">Transmembrane</keyword>
<organism evidence="6 7">
    <name type="scientific">Pendulispora albinea</name>
    <dbReference type="NCBI Taxonomy" id="2741071"/>
    <lineage>
        <taxon>Bacteria</taxon>
        <taxon>Pseudomonadati</taxon>
        <taxon>Myxococcota</taxon>
        <taxon>Myxococcia</taxon>
        <taxon>Myxococcales</taxon>
        <taxon>Sorangiineae</taxon>
        <taxon>Pendulisporaceae</taxon>
        <taxon>Pendulispora</taxon>
    </lineage>
</organism>
<dbReference type="EMBL" id="CP089984">
    <property type="protein sequence ID" value="WXB11328.1"/>
    <property type="molecule type" value="Genomic_DNA"/>
</dbReference>
<comment type="subcellular location">
    <subcellularLocation>
        <location evidence="1">Membrane</location>
        <topology evidence="1">Multi-pass membrane protein</topology>
    </subcellularLocation>
</comment>
<dbReference type="Proteomes" id="UP001370348">
    <property type="component" value="Chromosome"/>
</dbReference>
<keyword evidence="3 5" id="KW-1133">Transmembrane helix</keyword>
<reference evidence="6 7" key="1">
    <citation type="submission" date="2021-12" db="EMBL/GenBank/DDBJ databases">
        <title>Discovery of the Pendulisporaceae a myxobacterial family with distinct sporulation behavior and unique specialized metabolism.</title>
        <authorList>
            <person name="Garcia R."/>
            <person name="Popoff A."/>
            <person name="Bader C.D."/>
            <person name="Loehr J."/>
            <person name="Walesch S."/>
            <person name="Walt C."/>
            <person name="Boldt J."/>
            <person name="Bunk B."/>
            <person name="Haeckl F.J.F.P.J."/>
            <person name="Gunesch A.P."/>
            <person name="Birkelbach J."/>
            <person name="Nuebel U."/>
            <person name="Pietschmann T."/>
            <person name="Bach T."/>
            <person name="Mueller R."/>
        </authorList>
    </citation>
    <scope>NUCLEOTIDE SEQUENCE [LARGE SCALE GENOMIC DNA]</scope>
    <source>
        <strain evidence="6 7">MSr11954</strain>
    </source>
</reference>